<feature type="transmembrane region" description="Helical" evidence="8">
    <location>
        <begin position="385"/>
        <end position="406"/>
    </location>
</feature>
<dbReference type="PANTHER" id="PTHR10010:SF47">
    <property type="entry name" value="SOLUTE CARRIER FAMILY 34 MEMBER 2A"/>
    <property type="match status" value="1"/>
</dbReference>
<evidence type="ECO:0000313" key="9">
    <source>
        <dbReference type="Ensembl" id="ENSAOCP00000063179.1"/>
    </source>
</evidence>
<dbReference type="GO" id="GO:0016324">
    <property type="term" value="C:apical plasma membrane"/>
    <property type="evidence" value="ECO:0007669"/>
    <property type="project" value="UniProtKB-SubCell"/>
</dbReference>
<protein>
    <recommendedName>
        <fullName evidence="11">Solute carrier family 34 member 2a</fullName>
    </recommendedName>
</protein>
<reference evidence="9" key="3">
    <citation type="submission" date="2025-09" db="UniProtKB">
        <authorList>
            <consortium name="Ensembl"/>
        </authorList>
    </citation>
    <scope>IDENTIFICATION</scope>
</reference>
<dbReference type="GO" id="GO:0031982">
    <property type="term" value="C:vesicle"/>
    <property type="evidence" value="ECO:0007669"/>
    <property type="project" value="TreeGrafter"/>
</dbReference>
<evidence type="ECO:0000256" key="8">
    <source>
        <dbReference type="SAM" id="Phobius"/>
    </source>
</evidence>
<evidence type="ECO:0008006" key="11">
    <source>
        <dbReference type="Google" id="ProtNLM"/>
    </source>
</evidence>
<comment type="similarity">
    <text evidence="2">Belongs to the SLC34A transporter family.</text>
</comment>
<keyword evidence="5 8" id="KW-1133">Transmembrane helix</keyword>
<keyword evidence="7" id="KW-0406">Ion transport</keyword>
<name>A0AAQ5ZDH6_AMPOC</name>
<dbReference type="AlphaFoldDB" id="A0AAQ5ZDH6"/>
<proteinExistence type="inferred from homology"/>
<evidence type="ECO:0000256" key="3">
    <source>
        <dbReference type="ARBA" id="ARBA00022475"/>
    </source>
</evidence>
<keyword evidence="6 8" id="KW-0472">Membrane</keyword>
<dbReference type="Proteomes" id="UP001501940">
    <property type="component" value="Chromosome 4"/>
</dbReference>
<dbReference type="InterPro" id="IPR003841">
    <property type="entry name" value="Na/Pi_transpt"/>
</dbReference>
<evidence type="ECO:0000313" key="10">
    <source>
        <dbReference type="Proteomes" id="UP001501940"/>
    </source>
</evidence>
<keyword evidence="4 8" id="KW-0812">Transmembrane</keyword>
<evidence type="ECO:0000256" key="6">
    <source>
        <dbReference type="ARBA" id="ARBA00023136"/>
    </source>
</evidence>
<accession>A0AAQ5ZDH6</accession>
<feature type="transmembrane region" description="Helical" evidence="8">
    <location>
        <begin position="145"/>
        <end position="165"/>
    </location>
</feature>
<evidence type="ECO:0000256" key="2">
    <source>
        <dbReference type="ARBA" id="ARBA00005808"/>
    </source>
</evidence>
<reference evidence="9 10" key="1">
    <citation type="submission" date="2022-01" db="EMBL/GenBank/DDBJ databases">
        <title>A chromosome-scale genome assembly of the false clownfish, Amphiprion ocellaris.</title>
        <authorList>
            <person name="Ryu T."/>
        </authorList>
    </citation>
    <scope>NUCLEOTIDE SEQUENCE [LARGE SCALE GENOMIC DNA]</scope>
</reference>
<dbReference type="Pfam" id="PF02690">
    <property type="entry name" value="Na_Pi_cotrans"/>
    <property type="match status" value="2"/>
</dbReference>
<evidence type="ECO:0000256" key="4">
    <source>
        <dbReference type="ARBA" id="ARBA00022692"/>
    </source>
</evidence>
<sequence length="652" mass="70679">MAIIRIVNRSKPRTKDSMQQAEVIYNIKASPAHSTMALIEDEPEDMDPWDMPELKDTGVPWSALDTKGKVLRVFVSVGKIVLLLGFLYMFICSLDILSSAFQLVGGKTAGDIFQDNSVLSNPLAGLVIGVLVTLLVQSSSTSSSIVVSMVSSGLLTVQVAVPIIMGTNIGTSVTNTLVATTQAGDRSTFRRAFAGATVHDFFNWLSVLVLLPLEVATGYLYEVTKLIIDSFKIESGEAPALLNVITDPLTESIIQLDQSVISGIATGDPEARNKSLILKWCQTFTNTTLMNVTVPGPENCTSPTLCWVDGNYTFTLKNISETYNVQKCTHLFVNVNLPDLAVGLILLTLSLLVLCSCLVLIVKLLNSMLKGQVAAVIKKILNTDFPFPFGWVTGYIAILVGAAMTFIVQSSSVFTSAITPLVGIGVISIERAYPLSLGSNIGTTTTAILAAMASPGDTLANALQIALVHFLFNITGIVLWYPIPFTRIPIRLAKGLGSITAKYRWFAAVYIICCFFVIPLFVFSLSLAGWQVLVGVGVPILVLLIIILIINMLQKRKPSCLPAALRSWDFLPLWARSLAPWDKVVGVITAKCCCCCKCCQAASDDQEHGVQESAEKNKKAHTAVYDNPAMSADKEVEDEIKIELKILKMTRL</sequence>
<dbReference type="NCBIfam" id="TIGR01013">
    <property type="entry name" value="2a58"/>
    <property type="match status" value="1"/>
</dbReference>
<feature type="transmembrane region" description="Helical" evidence="8">
    <location>
        <begin position="503"/>
        <end position="522"/>
    </location>
</feature>
<dbReference type="GO" id="GO:0030643">
    <property type="term" value="P:intracellular phosphate ion homeostasis"/>
    <property type="evidence" value="ECO:0007669"/>
    <property type="project" value="TreeGrafter"/>
</dbReference>
<evidence type="ECO:0000256" key="1">
    <source>
        <dbReference type="ARBA" id="ARBA00004424"/>
    </source>
</evidence>
<evidence type="ECO:0000256" key="7">
    <source>
        <dbReference type="ARBA" id="ARBA00023201"/>
    </source>
</evidence>
<keyword evidence="3" id="KW-1003">Cell membrane</keyword>
<evidence type="ECO:0000256" key="5">
    <source>
        <dbReference type="ARBA" id="ARBA00022989"/>
    </source>
</evidence>
<reference evidence="9" key="2">
    <citation type="submission" date="2025-08" db="UniProtKB">
        <authorList>
            <consortium name="Ensembl"/>
        </authorList>
    </citation>
    <scope>IDENTIFICATION</scope>
</reference>
<keyword evidence="7" id="KW-0739">Sodium transport</keyword>
<feature type="transmembrane region" description="Helical" evidence="8">
    <location>
        <begin position="462"/>
        <end position="483"/>
    </location>
</feature>
<feature type="transmembrane region" description="Helical" evidence="8">
    <location>
        <begin position="118"/>
        <end position="136"/>
    </location>
</feature>
<dbReference type="Ensembl" id="ENSAOCT00000041814.1">
    <property type="protein sequence ID" value="ENSAOCP00000063179.1"/>
    <property type="gene ID" value="ENSAOCG00000013631.2"/>
</dbReference>
<dbReference type="GO" id="GO:0005903">
    <property type="term" value="C:brush border"/>
    <property type="evidence" value="ECO:0007669"/>
    <property type="project" value="TreeGrafter"/>
</dbReference>
<dbReference type="PANTHER" id="PTHR10010">
    <property type="entry name" value="SOLUTE CARRIER FAMILY 34 SODIUM PHOSPHATE , MEMBER 2-RELATED"/>
    <property type="match status" value="1"/>
</dbReference>
<feature type="transmembrane region" description="Helical" evidence="8">
    <location>
        <begin position="77"/>
        <end position="98"/>
    </location>
</feature>
<dbReference type="GeneTree" id="ENSGT00950000183177"/>
<keyword evidence="7" id="KW-0813">Transport</keyword>
<organism evidence="9 10">
    <name type="scientific">Amphiprion ocellaris</name>
    <name type="common">Clown anemonefish</name>
    <dbReference type="NCBI Taxonomy" id="80972"/>
    <lineage>
        <taxon>Eukaryota</taxon>
        <taxon>Metazoa</taxon>
        <taxon>Chordata</taxon>
        <taxon>Craniata</taxon>
        <taxon>Vertebrata</taxon>
        <taxon>Euteleostomi</taxon>
        <taxon>Actinopterygii</taxon>
        <taxon>Neopterygii</taxon>
        <taxon>Teleostei</taxon>
        <taxon>Neoteleostei</taxon>
        <taxon>Acanthomorphata</taxon>
        <taxon>Ovalentaria</taxon>
        <taxon>Pomacentridae</taxon>
        <taxon>Amphiprion</taxon>
    </lineage>
</organism>
<keyword evidence="7" id="KW-0915">Sodium</keyword>
<dbReference type="GO" id="GO:0044341">
    <property type="term" value="P:sodium-dependent phosphate transport"/>
    <property type="evidence" value="ECO:0007669"/>
    <property type="project" value="InterPro"/>
</dbReference>
<feature type="transmembrane region" description="Helical" evidence="8">
    <location>
        <begin position="528"/>
        <end position="550"/>
    </location>
</feature>
<feature type="transmembrane region" description="Helical" evidence="8">
    <location>
        <begin position="201"/>
        <end position="221"/>
    </location>
</feature>
<feature type="transmembrane region" description="Helical" evidence="8">
    <location>
        <begin position="413"/>
        <end position="433"/>
    </location>
</feature>
<feature type="transmembrane region" description="Helical" evidence="8">
    <location>
        <begin position="340"/>
        <end position="365"/>
    </location>
</feature>
<dbReference type="GO" id="GO:0005436">
    <property type="term" value="F:sodium:phosphate symporter activity"/>
    <property type="evidence" value="ECO:0007669"/>
    <property type="project" value="InterPro"/>
</dbReference>
<keyword evidence="10" id="KW-1185">Reference proteome</keyword>
<comment type="subcellular location">
    <subcellularLocation>
        <location evidence="1">Apical cell membrane</location>
        <topology evidence="1">Multi-pass membrane protein</topology>
    </subcellularLocation>
</comment>